<evidence type="ECO:0008006" key="3">
    <source>
        <dbReference type="Google" id="ProtNLM"/>
    </source>
</evidence>
<accession>N8WRU1</accession>
<keyword evidence="2" id="KW-1185">Reference proteome</keyword>
<dbReference type="eggNOG" id="ENOG5033HMJ">
    <property type="taxonomic scope" value="Bacteria"/>
</dbReference>
<name>N8WRU1_9GAMM</name>
<reference evidence="1 2" key="1">
    <citation type="submission" date="2013-02" db="EMBL/GenBank/DDBJ databases">
        <title>The Genome Sequence of Acinetobacter sp. NIPH 899.</title>
        <authorList>
            <consortium name="The Broad Institute Genome Sequencing Platform"/>
            <consortium name="The Broad Institute Genome Sequencing Center for Infectious Disease"/>
            <person name="Cerqueira G."/>
            <person name="Feldgarden M."/>
            <person name="Courvalin P."/>
            <person name="Perichon B."/>
            <person name="Grillot-Courvalin C."/>
            <person name="Clermont D."/>
            <person name="Rocha E."/>
            <person name="Yoon E.-J."/>
            <person name="Nemec A."/>
            <person name="Walker B."/>
            <person name="Young S.K."/>
            <person name="Zeng Q."/>
            <person name="Gargeya S."/>
            <person name="Fitzgerald M."/>
            <person name="Haas B."/>
            <person name="Abouelleil A."/>
            <person name="Alvarado L."/>
            <person name="Arachchi H.M."/>
            <person name="Berlin A.M."/>
            <person name="Chapman S.B."/>
            <person name="Dewar J."/>
            <person name="Goldberg J."/>
            <person name="Griggs A."/>
            <person name="Gujja S."/>
            <person name="Hansen M."/>
            <person name="Howarth C."/>
            <person name="Imamovic A."/>
            <person name="Larimer J."/>
            <person name="McCowan C."/>
            <person name="Murphy C."/>
            <person name="Neiman D."/>
            <person name="Pearson M."/>
            <person name="Priest M."/>
            <person name="Roberts A."/>
            <person name="Saif S."/>
            <person name="Shea T."/>
            <person name="Sisk P."/>
            <person name="Sykes S."/>
            <person name="Wortman J."/>
            <person name="Nusbaum C."/>
            <person name="Birren B."/>
        </authorList>
    </citation>
    <scope>NUCLEOTIDE SEQUENCE [LARGE SCALE GENOMIC DNA]</scope>
    <source>
        <strain evidence="1 2">NIPH 899</strain>
    </source>
</reference>
<dbReference type="HOGENOM" id="CLU_133059_0_0_6"/>
<evidence type="ECO:0000313" key="1">
    <source>
        <dbReference type="EMBL" id="ENU99608.1"/>
    </source>
</evidence>
<evidence type="ECO:0000313" key="2">
    <source>
        <dbReference type="Proteomes" id="UP000013070"/>
    </source>
</evidence>
<organism evidence="1 2">
    <name type="scientific">Acinetobacter variabilis</name>
    <dbReference type="NCBI Taxonomy" id="70346"/>
    <lineage>
        <taxon>Bacteria</taxon>
        <taxon>Pseudomonadati</taxon>
        <taxon>Pseudomonadota</taxon>
        <taxon>Gammaproteobacteria</taxon>
        <taxon>Moraxellales</taxon>
        <taxon>Moraxellaceae</taxon>
        <taxon>Acinetobacter</taxon>
    </lineage>
</organism>
<dbReference type="Proteomes" id="UP000013070">
    <property type="component" value="Unassembled WGS sequence"/>
</dbReference>
<dbReference type="EMBL" id="APPE01000046">
    <property type="protein sequence ID" value="ENU99608.1"/>
    <property type="molecule type" value="Genomic_DNA"/>
</dbReference>
<dbReference type="InterPro" id="IPR014974">
    <property type="entry name" value="DUF1833"/>
</dbReference>
<dbReference type="Pfam" id="PF08875">
    <property type="entry name" value="DUF1833"/>
    <property type="match status" value="1"/>
</dbReference>
<gene>
    <name evidence="1" type="ORF">F969_01366</name>
</gene>
<dbReference type="PATRIC" id="fig|1217710.3.peg.1292"/>
<comment type="caution">
    <text evidence="1">The sequence shown here is derived from an EMBL/GenBank/DDBJ whole genome shotgun (WGS) entry which is preliminary data.</text>
</comment>
<protein>
    <recommendedName>
        <fullName evidence="3">DUF1833 domain-containing protein</fullName>
    </recommendedName>
</protein>
<dbReference type="AlphaFoldDB" id="N8WRU1"/>
<proteinExistence type="predicted"/>
<sequence length="166" mass="18633">MMSDLDKFHLDASPSAAMLELIEISHPLWPQPLRYVTNNDDGVTVKHEDGLVYNYEFMPVQISKGTNSDDLDQTLKITVGDLGQVVPQLLKIIRDANNFERPTVVYRAYSSNNLEAPLQVVKGYEVEDRSTDHQATTFNAATKRANSTGTGKFYTVDNFPSLKAFF</sequence>